<feature type="chain" id="PRO_5013177279" description="STAS domain-containing protein" evidence="3">
    <location>
        <begin position="19"/>
        <end position="344"/>
    </location>
</feature>
<organism evidence="4 5">
    <name type="scientific">Trametes pubescens</name>
    <name type="common">White-rot fungus</name>
    <dbReference type="NCBI Taxonomy" id="154538"/>
    <lineage>
        <taxon>Eukaryota</taxon>
        <taxon>Fungi</taxon>
        <taxon>Dikarya</taxon>
        <taxon>Basidiomycota</taxon>
        <taxon>Agaricomycotina</taxon>
        <taxon>Agaricomycetes</taxon>
        <taxon>Polyporales</taxon>
        <taxon>Polyporaceae</taxon>
        <taxon>Trametes</taxon>
    </lineage>
</organism>
<protein>
    <recommendedName>
        <fullName evidence="6">STAS domain-containing protein</fullName>
    </recommendedName>
</protein>
<sequence length="344" mass="36869">MLTTLVSIFLSIFGALRAAPLYYTRVLTLGSAFKSYATLDDSTTTTIRVIDSFSSTPVLRMPPSPVLLTLPTGVSSDSLAHSLAFLAAVFVITIFFFGIIWHLRTSTLALGNDDTNMQAGDSEKMHHLVIDLSGVTYNGHMLASDVKFQAGLLADLTSMPLESSPPVDLHAASMQTSEHDALDPPSCVVSREDSKNDFPASSKATSAPTYVPPKSEAIDCVTVPAEPTPADEEDDDDAWDTWTNRRHRRPPRQAPLSASIPTPSRTRSSSVNSTLRTSDTLFSSVSAASTAPTSAASSRRSSIAAFSPGAKRSASAFNSLPIRTTRSVTSHNRFLALEVFEVAE</sequence>
<gene>
    <name evidence="4" type="ORF">TRAPUB_8476</name>
</gene>
<proteinExistence type="predicted"/>
<dbReference type="AlphaFoldDB" id="A0A1M2W5F5"/>
<dbReference type="EMBL" id="MNAD01000215">
    <property type="protein sequence ID" value="OJT15033.1"/>
    <property type="molecule type" value="Genomic_DNA"/>
</dbReference>
<keyword evidence="2" id="KW-0472">Membrane</keyword>
<keyword evidence="5" id="KW-1185">Reference proteome</keyword>
<evidence type="ECO:0000256" key="3">
    <source>
        <dbReference type="SAM" id="SignalP"/>
    </source>
</evidence>
<dbReference type="OMA" id="WHLRTST"/>
<dbReference type="OrthoDB" id="2761877at2759"/>
<keyword evidence="2" id="KW-0812">Transmembrane</keyword>
<evidence type="ECO:0000256" key="2">
    <source>
        <dbReference type="SAM" id="Phobius"/>
    </source>
</evidence>
<evidence type="ECO:0000313" key="5">
    <source>
        <dbReference type="Proteomes" id="UP000184267"/>
    </source>
</evidence>
<evidence type="ECO:0008006" key="6">
    <source>
        <dbReference type="Google" id="ProtNLM"/>
    </source>
</evidence>
<feature type="signal peptide" evidence="3">
    <location>
        <begin position="1"/>
        <end position="18"/>
    </location>
</feature>
<accession>A0A1M2W5F5</accession>
<evidence type="ECO:0000256" key="1">
    <source>
        <dbReference type="SAM" id="MobiDB-lite"/>
    </source>
</evidence>
<feature type="region of interest" description="Disordered" evidence="1">
    <location>
        <begin position="165"/>
        <end position="308"/>
    </location>
</feature>
<keyword evidence="2" id="KW-1133">Transmembrane helix</keyword>
<reference evidence="4 5" key="1">
    <citation type="submission" date="2016-10" db="EMBL/GenBank/DDBJ databases">
        <title>Genome sequence of the basidiomycete white-rot fungus Trametes pubescens.</title>
        <authorList>
            <person name="Makela M.R."/>
            <person name="Granchi Z."/>
            <person name="Peng M."/>
            <person name="De Vries R.P."/>
            <person name="Grigoriev I."/>
            <person name="Riley R."/>
            <person name="Hilden K."/>
        </authorList>
    </citation>
    <scope>NUCLEOTIDE SEQUENCE [LARGE SCALE GENOMIC DNA]</scope>
    <source>
        <strain evidence="4 5">FBCC735</strain>
    </source>
</reference>
<feature type="compositionally biased region" description="Low complexity" evidence="1">
    <location>
        <begin position="257"/>
        <end position="308"/>
    </location>
</feature>
<keyword evidence="3" id="KW-0732">Signal</keyword>
<feature type="transmembrane region" description="Helical" evidence="2">
    <location>
        <begin position="79"/>
        <end position="101"/>
    </location>
</feature>
<evidence type="ECO:0000313" key="4">
    <source>
        <dbReference type="EMBL" id="OJT15033.1"/>
    </source>
</evidence>
<name>A0A1M2W5F5_TRAPU</name>
<dbReference type="Proteomes" id="UP000184267">
    <property type="component" value="Unassembled WGS sequence"/>
</dbReference>
<comment type="caution">
    <text evidence="4">The sequence shown here is derived from an EMBL/GenBank/DDBJ whole genome shotgun (WGS) entry which is preliminary data.</text>
</comment>
<feature type="compositionally biased region" description="Acidic residues" evidence="1">
    <location>
        <begin position="229"/>
        <end position="239"/>
    </location>
</feature>